<dbReference type="NCBIfam" id="TIGR01555">
    <property type="entry name" value="phge_rel_HI1409"/>
    <property type="match status" value="1"/>
</dbReference>
<organism evidence="3 4">
    <name type="scientific">Acetobacter thailandicus</name>
    <dbReference type="NCBI Taxonomy" id="1502842"/>
    <lineage>
        <taxon>Bacteria</taxon>
        <taxon>Pseudomonadati</taxon>
        <taxon>Pseudomonadota</taxon>
        <taxon>Alphaproteobacteria</taxon>
        <taxon>Acetobacterales</taxon>
        <taxon>Acetobacteraceae</taxon>
        <taxon>Acetobacter</taxon>
    </lineage>
</organism>
<feature type="region of interest" description="Disordered" evidence="1">
    <location>
        <begin position="440"/>
        <end position="466"/>
    </location>
</feature>
<dbReference type="Pfam" id="PF06381">
    <property type="entry name" value="Phage_portal_3"/>
    <property type="match status" value="1"/>
</dbReference>
<evidence type="ECO:0000313" key="4">
    <source>
        <dbReference type="Proteomes" id="UP001301152"/>
    </source>
</evidence>
<sequence>MTTKPKYRVPARVRTFDGYVNPATRTGRGMDNLASAGGYAFTYWTRNRTQLEAAYRGSWIIGNAVDCVAEDMTRAGIDITGLSDSQQDERLQAEISRLGIWQAFSDVVKWARLFGGGLGIIMIDGQNVSDPLNVDSIGENQFRGIYAMDRWVAIPDYTRLVKELGPDIGKPEFYQIAPGDWPFSGLSVHYTRVIRMDGVRLPIYQRQYENGFGMSIVERIFDALTAFDSGTVGASQLVYKAHLRVMKIAGYKEVMGGMNDAAKRGIFAQIDNIRQFQSNEGMSVIDKEDDFQALVYSFSGLNDILMQFAQQVSGSVQIPMTRLMGQSPAGFSTGDSDIRQYQEGISQKREQARPVVHLIVDMLYRSLFGKPPPEALNFRFKSLWEIDDEQKANIASTRTTSVISAFESELISQRTALQELKSGADVDGAWNTITEQMIEEADPTPPSSSEFDDQGMGMPLSGLTIHRVPERDLTKEVITPDSE</sequence>
<dbReference type="EMBL" id="JAPIUZ010000002">
    <property type="protein sequence ID" value="MCX2563304.1"/>
    <property type="molecule type" value="Genomic_DNA"/>
</dbReference>
<reference evidence="3 4" key="1">
    <citation type="submission" date="2022-11" db="EMBL/GenBank/DDBJ databases">
        <title>Genome sequencing of Acetobacter type strain.</title>
        <authorList>
            <person name="Heo J."/>
            <person name="Lee D."/>
            <person name="Han B.-H."/>
            <person name="Hong S.-B."/>
            <person name="Kwon S.-W."/>
        </authorList>
    </citation>
    <scope>NUCLEOTIDE SEQUENCE [LARGE SCALE GENOMIC DNA]</scope>
    <source>
        <strain evidence="3 4">KACC 21253</strain>
    </source>
</reference>
<evidence type="ECO:0000256" key="1">
    <source>
        <dbReference type="SAM" id="MobiDB-lite"/>
    </source>
</evidence>
<comment type="caution">
    <text evidence="3">The sequence shown here is derived from an EMBL/GenBank/DDBJ whole genome shotgun (WGS) entry which is preliminary data.</text>
</comment>
<gene>
    <name evidence="3" type="ORF">OQ497_04920</name>
</gene>
<proteinExistence type="predicted"/>
<dbReference type="InterPro" id="IPR006445">
    <property type="entry name" value="Phage-assoc_HI1409"/>
</dbReference>
<evidence type="ECO:0000259" key="2">
    <source>
        <dbReference type="Pfam" id="PF06381"/>
    </source>
</evidence>
<name>A0ABT3QDE0_9PROT</name>
<accession>A0ABT3QDE0</accession>
<dbReference type="InterPro" id="IPR024459">
    <property type="entry name" value="Acb1-like_N"/>
</dbReference>
<dbReference type="Proteomes" id="UP001301152">
    <property type="component" value="Unassembled WGS sequence"/>
</dbReference>
<evidence type="ECO:0000313" key="3">
    <source>
        <dbReference type="EMBL" id="MCX2563304.1"/>
    </source>
</evidence>
<feature type="domain" description="Anti-CBASS protein Acb1-like N-terminal" evidence="2">
    <location>
        <begin position="50"/>
        <end position="402"/>
    </location>
</feature>
<dbReference type="RefSeq" id="WP_265792661.1">
    <property type="nucleotide sequence ID" value="NZ_JAPIUZ010000002.1"/>
</dbReference>
<keyword evidence="4" id="KW-1185">Reference proteome</keyword>
<protein>
    <submittedName>
        <fullName evidence="3">DUF1073 domain-containing protein</fullName>
    </submittedName>
</protein>